<dbReference type="InterPro" id="IPR036291">
    <property type="entry name" value="NAD(P)-bd_dom_sf"/>
</dbReference>
<comment type="similarity">
    <text evidence="1">Belongs to the Gfo/Idh/MocA family.</text>
</comment>
<dbReference type="GO" id="GO:0016491">
    <property type="term" value="F:oxidoreductase activity"/>
    <property type="evidence" value="ECO:0007669"/>
    <property type="project" value="UniProtKB-KW"/>
</dbReference>
<dbReference type="Pfam" id="PF01408">
    <property type="entry name" value="GFO_IDH_MocA"/>
    <property type="match status" value="1"/>
</dbReference>
<comment type="caution">
    <text evidence="7">The sequence shown here is derived from an EMBL/GenBank/DDBJ whole genome shotgun (WGS) entry which is preliminary data.</text>
</comment>
<dbReference type="SUPFAM" id="SSF51735">
    <property type="entry name" value="NAD(P)-binding Rossmann-fold domains"/>
    <property type="match status" value="1"/>
</dbReference>
<dbReference type="PANTHER" id="PTHR42840">
    <property type="entry name" value="NAD(P)-BINDING ROSSMANN-FOLD SUPERFAMILY PROTEIN-RELATED"/>
    <property type="match status" value="1"/>
</dbReference>
<dbReference type="AlphaFoldDB" id="A0A8J2TXJ2"/>
<feature type="region of interest" description="Disordered" evidence="4">
    <location>
        <begin position="1"/>
        <end position="21"/>
    </location>
</feature>
<evidence type="ECO:0000259" key="6">
    <source>
        <dbReference type="Pfam" id="PF22725"/>
    </source>
</evidence>
<evidence type="ECO:0000256" key="2">
    <source>
        <dbReference type="ARBA" id="ARBA00023002"/>
    </source>
</evidence>
<keyword evidence="8" id="KW-1185">Reference proteome</keyword>
<evidence type="ECO:0000256" key="3">
    <source>
        <dbReference type="ARBA" id="ARBA00023027"/>
    </source>
</evidence>
<dbReference type="GO" id="GO:0000166">
    <property type="term" value="F:nucleotide binding"/>
    <property type="evidence" value="ECO:0007669"/>
    <property type="project" value="InterPro"/>
</dbReference>
<organism evidence="7 8">
    <name type="scientific">Sediminivirga luteola</name>
    <dbReference type="NCBI Taxonomy" id="1774748"/>
    <lineage>
        <taxon>Bacteria</taxon>
        <taxon>Bacillati</taxon>
        <taxon>Actinomycetota</taxon>
        <taxon>Actinomycetes</taxon>
        <taxon>Micrococcales</taxon>
        <taxon>Brevibacteriaceae</taxon>
        <taxon>Sediminivirga</taxon>
    </lineage>
</organism>
<evidence type="ECO:0000256" key="4">
    <source>
        <dbReference type="SAM" id="MobiDB-lite"/>
    </source>
</evidence>
<dbReference type="SUPFAM" id="SSF55347">
    <property type="entry name" value="Glyceraldehyde-3-phosphate dehydrogenase-like, C-terminal domain"/>
    <property type="match status" value="1"/>
</dbReference>
<dbReference type="InterPro" id="IPR055170">
    <property type="entry name" value="GFO_IDH_MocA-like_dom"/>
</dbReference>
<dbReference type="InterPro" id="IPR000683">
    <property type="entry name" value="Gfo/Idh/MocA-like_OxRdtase_N"/>
</dbReference>
<evidence type="ECO:0000313" key="8">
    <source>
        <dbReference type="Proteomes" id="UP000616114"/>
    </source>
</evidence>
<protein>
    <submittedName>
        <fullName evidence="7">Inositol 2-dehydrogenase</fullName>
    </submittedName>
</protein>
<accession>A0A8J2TXJ2</accession>
<dbReference type="Gene3D" id="3.40.50.720">
    <property type="entry name" value="NAD(P)-binding Rossmann-like Domain"/>
    <property type="match status" value="1"/>
</dbReference>
<dbReference type="EMBL" id="BMFY01000005">
    <property type="protein sequence ID" value="GGA12792.1"/>
    <property type="molecule type" value="Genomic_DNA"/>
</dbReference>
<gene>
    <name evidence="7" type="primary">iolG</name>
    <name evidence="7" type="ORF">GCM10011333_14610</name>
</gene>
<dbReference type="RefSeq" id="WP_188550275.1">
    <property type="nucleotide sequence ID" value="NZ_BMFY01000005.1"/>
</dbReference>
<evidence type="ECO:0000313" key="7">
    <source>
        <dbReference type="EMBL" id="GGA12792.1"/>
    </source>
</evidence>
<reference evidence="7" key="1">
    <citation type="journal article" date="2014" name="Int. J. Syst. Evol. Microbiol.">
        <title>Complete genome sequence of Corynebacterium casei LMG S-19264T (=DSM 44701T), isolated from a smear-ripened cheese.</title>
        <authorList>
            <consortium name="US DOE Joint Genome Institute (JGI-PGF)"/>
            <person name="Walter F."/>
            <person name="Albersmeier A."/>
            <person name="Kalinowski J."/>
            <person name="Ruckert C."/>
        </authorList>
    </citation>
    <scope>NUCLEOTIDE SEQUENCE</scope>
    <source>
        <strain evidence="7">CGMCC 1.12785</strain>
    </source>
</reference>
<keyword evidence="2" id="KW-0560">Oxidoreductase</keyword>
<dbReference type="Gene3D" id="3.30.360.10">
    <property type="entry name" value="Dihydrodipicolinate Reductase, domain 2"/>
    <property type="match status" value="1"/>
</dbReference>
<keyword evidence="3" id="KW-0520">NAD</keyword>
<reference evidence="7" key="2">
    <citation type="submission" date="2020-09" db="EMBL/GenBank/DDBJ databases">
        <authorList>
            <person name="Sun Q."/>
            <person name="Zhou Y."/>
        </authorList>
    </citation>
    <scope>NUCLEOTIDE SEQUENCE</scope>
    <source>
        <strain evidence="7">CGMCC 1.12785</strain>
    </source>
</reference>
<sequence length="353" mass="36550">MTDITTGIAAAGGPSPGNVRPAGDGVRVGVIGAGIMGADHARTLDRWVSGAVVSRIADVDAGRAAQVAAEVPGAATDTDAQALIAAADVDAVVIASHDSTHAELVRAAVAAGKPVLCEKPLAPTLAEASAVARDVAAGADLVTLGFMRRFDAGYTQMRADLAAGRIGRPLVVHSIGRGVSSGPGADSESAITNSAIHDLDIVPWLLGEPLTEIEYRAGNASGGAPEGLQDPHLLLARTAGGTLVTIDIFLNARYGYDIRCELIGETGALSLIEPAVLRRDQDLVSGYRYAEDWRPRFADAYRRELQAWVDLIRGRDGRGELATLQDGLRASRVADAAVRSLRSGGQPVTVASD</sequence>
<name>A0A8J2TXJ2_9MICO</name>
<feature type="domain" description="GFO/IDH/MocA-like oxidoreductase" evidence="6">
    <location>
        <begin position="154"/>
        <end position="269"/>
    </location>
</feature>
<dbReference type="Proteomes" id="UP000616114">
    <property type="component" value="Unassembled WGS sequence"/>
</dbReference>
<feature type="domain" description="Gfo/Idh/MocA-like oxidoreductase N-terminal" evidence="5">
    <location>
        <begin position="26"/>
        <end position="137"/>
    </location>
</feature>
<evidence type="ECO:0000259" key="5">
    <source>
        <dbReference type="Pfam" id="PF01408"/>
    </source>
</evidence>
<dbReference type="PANTHER" id="PTHR42840:SF3">
    <property type="entry name" value="BINDING ROSSMANN FOLD OXIDOREDUCTASE, PUTATIVE (AFU_ORTHOLOGUE AFUA_2G10240)-RELATED"/>
    <property type="match status" value="1"/>
</dbReference>
<evidence type="ECO:0000256" key="1">
    <source>
        <dbReference type="ARBA" id="ARBA00010928"/>
    </source>
</evidence>
<proteinExistence type="inferred from homology"/>
<dbReference type="Pfam" id="PF22725">
    <property type="entry name" value="GFO_IDH_MocA_C3"/>
    <property type="match status" value="1"/>
</dbReference>